<reference evidence="2 3" key="1">
    <citation type="submission" date="2014-01" db="EMBL/GenBank/DDBJ databases">
        <authorList>
            <person name="Zelazny A."/>
            <person name="Olivier K."/>
            <person name="Sampaio E.P."/>
            <person name="Holland S.M."/>
            <person name="Tallon L.J."/>
            <person name="Sadzewicz L.K."/>
            <person name="Sengamalay N."/>
            <person name="Fraser C.M."/>
            <person name="Hine E."/>
            <person name="Shefchek K.A."/>
            <person name="Das S.P."/>
            <person name="Shallom S.J."/>
            <person name="Agrawal S."/>
            <person name="Tettelin H."/>
        </authorList>
    </citation>
    <scope>NUCLEOTIDE SEQUENCE [LARGE SCALE GENOMIC DNA]</scope>
    <source>
        <strain evidence="2 3">MAB_030201_1075</strain>
    </source>
</reference>
<feature type="region of interest" description="Disordered" evidence="1">
    <location>
        <begin position="43"/>
        <end position="81"/>
    </location>
</feature>
<comment type="caution">
    <text evidence="2">The sequence shown here is derived from an EMBL/GenBank/DDBJ whole genome shotgun (WGS) entry which is preliminary data.</text>
</comment>
<accession>A0A829PEM1</accession>
<sequence length="81" mass="9318">MYMQCPMTMNLFSNGDYFISQVLPYGTTRNHTEPIKYAQWRERARAHPDPGAARTISATTPLRPTLPQDRPNGREHRDEAS</sequence>
<protein>
    <submittedName>
        <fullName evidence="2">Uncharacterized protein</fullName>
    </submittedName>
</protein>
<organism evidence="2 3">
    <name type="scientific">Mycobacteroides abscessus MAB_030201_1075</name>
    <dbReference type="NCBI Taxonomy" id="1335410"/>
    <lineage>
        <taxon>Bacteria</taxon>
        <taxon>Bacillati</taxon>
        <taxon>Actinomycetota</taxon>
        <taxon>Actinomycetes</taxon>
        <taxon>Mycobacteriales</taxon>
        <taxon>Mycobacteriaceae</taxon>
        <taxon>Mycobacteroides</taxon>
        <taxon>Mycobacteroides abscessus</taxon>
    </lineage>
</organism>
<dbReference type="EMBL" id="JAOX01000001">
    <property type="protein sequence ID" value="ETZ88178.1"/>
    <property type="molecule type" value="Genomic_DNA"/>
</dbReference>
<proteinExistence type="predicted"/>
<name>A0A829PEM1_9MYCO</name>
<evidence type="ECO:0000256" key="1">
    <source>
        <dbReference type="SAM" id="MobiDB-lite"/>
    </source>
</evidence>
<feature type="compositionally biased region" description="Basic and acidic residues" evidence="1">
    <location>
        <begin position="71"/>
        <end position="81"/>
    </location>
</feature>
<gene>
    <name evidence="2" type="ORF">L829_1734</name>
</gene>
<dbReference type="Proteomes" id="UP000019854">
    <property type="component" value="Unassembled WGS sequence"/>
</dbReference>
<evidence type="ECO:0000313" key="2">
    <source>
        <dbReference type="EMBL" id="ETZ88178.1"/>
    </source>
</evidence>
<evidence type="ECO:0000313" key="3">
    <source>
        <dbReference type="Proteomes" id="UP000019854"/>
    </source>
</evidence>
<dbReference type="AlphaFoldDB" id="A0A829PEM1"/>